<keyword evidence="31" id="KW-0966">Cell projection</keyword>
<evidence type="ECO:0000256" key="32">
    <source>
        <dbReference type="ARBA" id="ARBA00029624"/>
    </source>
</evidence>
<dbReference type="Proteomes" id="UP000438429">
    <property type="component" value="Unassembled WGS sequence"/>
</dbReference>
<dbReference type="SMART" id="SM00333">
    <property type="entry name" value="TUDOR"/>
    <property type="match status" value="1"/>
</dbReference>
<keyword evidence="21" id="KW-0729">SH3-binding</keyword>
<evidence type="ECO:0000256" key="10">
    <source>
        <dbReference type="ARBA" id="ARBA00022490"/>
    </source>
</evidence>
<evidence type="ECO:0000256" key="40">
    <source>
        <dbReference type="RuleBase" id="RU369120"/>
    </source>
</evidence>
<evidence type="ECO:0000256" key="4">
    <source>
        <dbReference type="ARBA" id="ARBA00004510"/>
    </source>
</evidence>
<dbReference type="EMBL" id="VEVO01000022">
    <property type="protein sequence ID" value="KAF0023095.1"/>
    <property type="molecule type" value="Genomic_DNA"/>
</dbReference>
<dbReference type="InterPro" id="IPR001171">
    <property type="entry name" value="ERG24_DHCR-like"/>
</dbReference>
<keyword evidence="27" id="KW-0009">Actin-binding</keyword>
<feature type="compositionally biased region" description="Low complexity" evidence="41">
    <location>
        <begin position="222"/>
        <end position="234"/>
    </location>
</feature>
<dbReference type="SMART" id="SM00461">
    <property type="entry name" value="WH1"/>
    <property type="match status" value="1"/>
</dbReference>
<evidence type="ECO:0000256" key="30">
    <source>
        <dbReference type="ARBA" id="ARBA00023242"/>
    </source>
</evidence>
<feature type="compositionally biased region" description="Low complexity" evidence="41">
    <location>
        <begin position="611"/>
        <end position="621"/>
    </location>
</feature>
<dbReference type="Pfam" id="PF08776">
    <property type="entry name" value="VASP_tetra"/>
    <property type="match status" value="1"/>
</dbReference>
<keyword evidence="20 40" id="KW-0756">Sterol biosynthesis</keyword>
<dbReference type="GO" id="GO:0006695">
    <property type="term" value="P:cholesterol biosynthetic process"/>
    <property type="evidence" value="ECO:0007669"/>
    <property type="project" value="UniProtKB-UniRule"/>
</dbReference>
<keyword evidence="15 40" id="KW-0152">Cholesterol biosynthesis</keyword>
<evidence type="ECO:0000313" key="43">
    <source>
        <dbReference type="EMBL" id="KAF0023095.1"/>
    </source>
</evidence>
<keyword evidence="25 40" id="KW-1207">Sterol metabolism</keyword>
<feature type="compositionally biased region" description="Basic and acidic residues" evidence="41">
    <location>
        <begin position="124"/>
        <end position="217"/>
    </location>
</feature>
<sequence length="1138" mass="127756">MVYDDANKKWVPAGGSTGFSRVHIYHHTGNNAFRVVGRKIQDHQVVINCAIPKGLKYNQATQTFHQWRDSRQVYGLNFGSKEDANVFASAMMHALEVLNSQDSGPTLPRQGPQVQNGPTPEEMELQRRQLQELQRQQEMERERQEKERQEQERLEREMLEREQERERQERERQEREAQQQERAERELMEREKAERERLEREQHEQLDREQQDWERGRRVSNAAPPAAAATAATAASVEHLSLPVGLGLSGPGELDTEPLSPQGGFSCQPQEDRPLSGLAAALAGAKLRKVARSDDAVAALAAAMSGAGAAAGAKSEARGNGPLAGGGGLMEEMSALLARRRRIAEKGSSPEPDQRSEEGDINTTPKMSACSTPDMPRKPWERTNTMNGSKSPVIGRPKSTPTPTASLTANGVPTEAVDYDRLKQDILDEMRKELSKLKEELIDEDVVSAAQRSCCCCSRGGVFTRCRLVRNKTQKYSQTFVSFKPRKGSKMIFALRGFLFLFLNRVLMSQCPVFPHARSVRMPTVKYQKGDKVMGRWPGSSLYYEVKVLSFDTTSQLYTVIYKDGTELELRDQDIKNAAGFQIRSRSRSRSPSRRRSRSRSPARTTRRSSSRTVAASAAVTDGGLSSSRDTRQKDTLEVRLSPLDQTKAAENDGNNKHEKKEENNSANKVNENAGAKPEAEPEKNQARYNLRRRKDDGAAKAAAVVPEQLQREAVKVEAAPAAALSTPLDFGGKIGAYLWLLFLPSWVLFMALQVNLEDPSLANFPPPLPPLEAFWDAQAFGFVILWILFQVVLYILPVGKLSEGMSLRSGKRLKYRTNGFFAIAVSAVAVAAAVHQGVDLTYIHSHFLQLATASFLVSVLLSVYLYVRSRYAAPEQLALGGNSGNVVYDFFKGHELNPRIKDFDLKFFCEMRPGLIGWCLINFAMALAEMKQHGLDAPSYSMILVNLFQLLYVADGLWNEEAILTTMDLMHDGFGFMLAFGDLVWVPFTYTMQSYYLVSHPNPLSVPAVAALVTLKLGGFYIFRKSNSQKNNFRRNPSDPKLSHLKTIPTATGKSLLVSGWWGVVRHPNYLGDLIMALAWSLPCGFSHLLPWYYMIYFIILLVHRDCRDMSECRRKYGSAWEEYCRTVRYRIIPRVY</sequence>
<protein>
    <recommendedName>
        <fullName evidence="9">Delta(14)-sterol reductase LBR</fullName>
        <ecNumber evidence="8">1.3.1.70</ecNumber>
    </recommendedName>
    <alternativeName>
        <fullName evidence="36">3-beta-hydroxysterol Delta (14)-reductase</fullName>
    </alternativeName>
    <alternativeName>
        <fullName evidence="33">C-14 sterol reductase</fullName>
    </alternativeName>
    <alternativeName>
        <fullName evidence="32">Integral nuclear envelope inner membrane protein</fullName>
    </alternativeName>
    <alternativeName>
        <fullName evidence="34">Lamin-B receptor</fullName>
    </alternativeName>
    <alternativeName>
        <fullName evidence="35">Sterol C14-reductase</fullName>
    </alternativeName>
</protein>
<evidence type="ECO:0000256" key="39">
    <source>
        <dbReference type="ARBA" id="ARBA00049367"/>
    </source>
</evidence>
<feature type="transmembrane region" description="Helical" evidence="40">
    <location>
        <begin position="848"/>
        <end position="868"/>
    </location>
</feature>
<evidence type="ECO:0000256" key="8">
    <source>
        <dbReference type="ARBA" id="ARBA00012413"/>
    </source>
</evidence>
<keyword evidence="12 40" id="KW-0153">Cholesterol metabolism</keyword>
<keyword evidence="24 40" id="KW-0472">Membrane</keyword>
<evidence type="ECO:0000256" key="28">
    <source>
        <dbReference type="ARBA" id="ARBA00023212"/>
    </source>
</evidence>
<evidence type="ECO:0000256" key="31">
    <source>
        <dbReference type="ARBA" id="ARBA00023273"/>
    </source>
</evidence>
<comment type="caution">
    <text evidence="43">The sequence shown here is derived from an EMBL/GenBank/DDBJ whole genome shotgun (WGS) entry which is preliminary data.</text>
</comment>
<evidence type="ECO:0000256" key="9">
    <source>
        <dbReference type="ARBA" id="ARBA00017801"/>
    </source>
</evidence>
<gene>
    <name evidence="43" type="ORF">F2P81_023725</name>
</gene>
<keyword evidence="13" id="KW-0597">Phosphoprotein</keyword>
<dbReference type="PANTHER" id="PTHR21257">
    <property type="entry name" value="DELTA(14)-STEROL REDUCTASE"/>
    <property type="match status" value="1"/>
</dbReference>
<evidence type="ECO:0000256" key="19">
    <source>
        <dbReference type="ARBA" id="ARBA00023002"/>
    </source>
</evidence>
<keyword evidence="28" id="KW-0206">Cytoskeleton</keyword>
<dbReference type="InterPro" id="IPR019023">
    <property type="entry name" value="Lamin-B_rcpt_of_tudor"/>
</dbReference>
<dbReference type="GO" id="GO:0003677">
    <property type="term" value="F:DNA binding"/>
    <property type="evidence" value="ECO:0007669"/>
    <property type="project" value="UniProtKB-KW"/>
</dbReference>
<evidence type="ECO:0000256" key="33">
    <source>
        <dbReference type="ARBA" id="ARBA00030165"/>
    </source>
</evidence>
<evidence type="ECO:0000256" key="20">
    <source>
        <dbReference type="ARBA" id="ARBA00023011"/>
    </source>
</evidence>
<evidence type="ECO:0000256" key="14">
    <source>
        <dbReference type="ARBA" id="ARBA00022692"/>
    </source>
</evidence>
<comment type="similarity">
    <text evidence="6 40">Belongs to the ERG4/ERG24 family.</text>
</comment>
<evidence type="ECO:0000256" key="37">
    <source>
        <dbReference type="ARBA" id="ARBA00048100"/>
    </source>
</evidence>
<dbReference type="PROSITE" id="PS01018">
    <property type="entry name" value="STEROL_REDUCT_2"/>
    <property type="match status" value="1"/>
</dbReference>
<evidence type="ECO:0000256" key="11">
    <source>
        <dbReference type="ARBA" id="ARBA00022516"/>
    </source>
</evidence>
<dbReference type="Gene3D" id="2.30.30.140">
    <property type="match status" value="1"/>
</dbReference>
<dbReference type="GO" id="GO:0005925">
    <property type="term" value="C:focal adhesion"/>
    <property type="evidence" value="ECO:0007669"/>
    <property type="project" value="UniProtKB-ARBA"/>
</dbReference>
<dbReference type="InterPro" id="IPR014885">
    <property type="entry name" value="VASP_tetra"/>
</dbReference>
<evidence type="ECO:0000256" key="12">
    <source>
        <dbReference type="ARBA" id="ARBA00022548"/>
    </source>
</evidence>
<evidence type="ECO:0000256" key="3">
    <source>
        <dbReference type="ARBA" id="ARBA00004486"/>
    </source>
</evidence>
<evidence type="ECO:0000256" key="15">
    <source>
        <dbReference type="ARBA" id="ARBA00022778"/>
    </source>
</evidence>
<dbReference type="PROSITE" id="PS01017">
    <property type="entry name" value="STEROL_REDUCT_1"/>
    <property type="match status" value="1"/>
</dbReference>
<feature type="region of interest" description="Disordered" evidence="41">
    <location>
        <begin position="581"/>
        <end position="686"/>
    </location>
</feature>
<evidence type="ECO:0000256" key="23">
    <source>
        <dbReference type="ARBA" id="ARBA00023125"/>
    </source>
</evidence>
<feature type="transmembrane region" description="Helical" evidence="40">
    <location>
        <begin position="491"/>
        <end position="508"/>
    </location>
</feature>
<dbReference type="FunFam" id="1.20.120.1630:FF:000001">
    <property type="entry name" value="delta(14)-sterol reductase isoform X1"/>
    <property type="match status" value="1"/>
</dbReference>
<dbReference type="InterPro" id="IPR018083">
    <property type="entry name" value="Sterol_reductase_CS"/>
</dbReference>
<dbReference type="Gene3D" id="2.30.29.30">
    <property type="entry name" value="Pleckstrin-homology domain (PH domain)/Phosphotyrosine-binding domain (PTB)"/>
    <property type="match status" value="1"/>
</dbReference>
<accession>A0A6A4RSE6</accession>
<evidence type="ECO:0000256" key="18">
    <source>
        <dbReference type="ARBA" id="ARBA00022989"/>
    </source>
</evidence>
<comment type="subcellular location">
    <subcellularLocation>
        <location evidence="3">Cell projection</location>
        <location evidence="3">Filopodium</location>
    </subcellularLocation>
    <subcellularLocation>
        <location evidence="4">Cell projection</location>
        <location evidence="4">Lamellipodium</location>
    </subcellularLocation>
    <subcellularLocation>
        <location evidence="1">Cytoplasm</location>
        <location evidence="1">Cytoskeleton</location>
    </subcellularLocation>
    <subcellularLocation>
        <location evidence="40">Endoplasmic reticulum membrane</location>
        <topology evidence="40">Multi-pass membrane protein</topology>
    </subcellularLocation>
    <subcellularLocation>
        <location evidence="2">Nucleus inner membrane</location>
        <topology evidence="2">Multi-pass membrane protein</topology>
    </subcellularLocation>
</comment>
<keyword evidence="29 40" id="KW-0753">Steroid metabolism</keyword>
<dbReference type="PANTHER" id="PTHR21257:SF55">
    <property type="entry name" value="DELTA(14)-STEROL REDUCTASE LBR"/>
    <property type="match status" value="1"/>
</dbReference>
<feature type="compositionally biased region" description="Polar residues" evidence="41">
    <location>
        <begin position="399"/>
        <end position="410"/>
    </location>
</feature>
<evidence type="ECO:0000256" key="17">
    <source>
        <dbReference type="ARBA" id="ARBA00022955"/>
    </source>
</evidence>
<dbReference type="SUPFAM" id="SSF118370">
    <property type="entry name" value="Vasodilator-stimulated phosphoprotein, VASP, tetramerisation domain"/>
    <property type="match status" value="1"/>
</dbReference>
<evidence type="ECO:0000256" key="35">
    <source>
        <dbReference type="ARBA" id="ARBA00031227"/>
    </source>
</evidence>
<comment type="catalytic activity">
    <reaction evidence="38">
        <text>5alpha-cholest-8,14-dien-3beta-ol + NADPH + H(+) = 5alpha-cholest-8-en-3beta-ol + NADP(+)</text>
        <dbReference type="Rhea" id="RHEA:46456"/>
        <dbReference type="ChEBI" id="CHEBI:15378"/>
        <dbReference type="ChEBI" id="CHEBI:16608"/>
        <dbReference type="ChEBI" id="CHEBI:57783"/>
        <dbReference type="ChEBI" id="CHEBI:58349"/>
        <dbReference type="ChEBI" id="CHEBI:86131"/>
    </reaction>
</comment>
<evidence type="ECO:0000256" key="29">
    <source>
        <dbReference type="ARBA" id="ARBA00023221"/>
    </source>
</evidence>
<dbReference type="AlphaFoldDB" id="A0A6A4RSE6"/>
<feature type="compositionally biased region" description="Basic residues" evidence="41">
    <location>
        <begin position="585"/>
        <end position="610"/>
    </location>
</feature>
<dbReference type="Pfam" id="PF01222">
    <property type="entry name" value="ERG4_ERG24"/>
    <property type="match status" value="1"/>
</dbReference>
<evidence type="ECO:0000256" key="16">
    <source>
        <dbReference type="ARBA" id="ARBA00022824"/>
    </source>
</evidence>
<feature type="transmembrane region" description="Helical" evidence="40">
    <location>
        <begin position="971"/>
        <end position="993"/>
    </location>
</feature>
<evidence type="ECO:0000256" key="7">
    <source>
        <dbReference type="ARBA" id="ARBA00009785"/>
    </source>
</evidence>
<dbReference type="GO" id="GO:0005637">
    <property type="term" value="C:nuclear inner membrane"/>
    <property type="evidence" value="ECO:0007669"/>
    <property type="project" value="UniProtKB-SubCell"/>
</dbReference>
<feature type="transmembrane region" description="Helical" evidence="40">
    <location>
        <begin position="775"/>
        <end position="797"/>
    </location>
</feature>
<dbReference type="GO" id="GO:0050613">
    <property type="term" value="F:Delta14-sterol reductase activity"/>
    <property type="evidence" value="ECO:0007669"/>
    <property type="project" value="UniProtKB-EC"/>
</dbReference>
<evidence type="ECO:0000256" key="2">
    <source>
        <dbReference type="ARBA" id="ARBA00004473"/>
    </source>
</evidence>
<keyword evidence="26" id="KW-0675">Receptor</keyword>
<feature type="transmembrane region" description="Helical" evidence="40">
    <location>
        <begin position="818"/>
        <end position="836"/>
    </location>
</feature>
<evidence type="ECO:0000256" key="1">
    <source>
        <dbReference type="ARBA" id="ARBA00004245"/>
    </source>
</evidence>
<comment type="similarity">
    <text evidence="7">Belongs to the Ena/VASP family.</text>
</comment>
<feature type="compositionally biased region" description="Polar residues" evidence="41">
    <location>
        <begin position="361"/>
        <end position="371"/>
    </location>
</feature>
<dbReference type="FunFam" id="2.30.30.140:FF:000058">
    <property type="entry name" value="Lamin B receptor"/>
    <property type="match status" value="1"/>
</dbReference>
<feature type="region of interest" description="Disordered" evidence="41">
    <location>
        <begin position="344"/>
        <end position="410"/>
    </location>
</feature>
<dbReference type="GO" id="GO:0005789">
    <property type="term" value="C:endoplasmic reticulum membrane"/>
    <property type="evidence" value="ECO:0007669"/>
    <property type="project" value="UniProtKB-SubCell"/>
</dbReference>
<dbReference type="GO" id="GO:0005856">
    <property type="term" value="C:cytoskeleton"/>
    <property type="evidence" value="ECO:0007669"/>
    <property type="project" value="UniProtKB-SubCell"/>
</dbReference>
<keyword evidence="22 40" id="KW-0443">Lipid metabolism</keyword>
<evidence type="ECO:0000256" key="27">
    <source>
        <dbReference type="ARBA" id="ARBA00023203"/>
    </source>
</evidence>
<evidence type="ECO:0000313" key="44">
    <source>
        <dbReference type="Proteomes" id="UP000438429"/>
    </source>
</evidence>
<dbReference type="CDD" id="cd20381">
    <property type="entry name" value="Tudor_LBR"/>
    <property type="match status" value="1"/>
</dbReference>
<evidence type="ECO:0000256" key="21">
    <source>
        <dbReference type="ARBA" id="ARBA00023036"/>
    </source>
</evidence>
<dbReference type="CDD" id="cd01207">
    <property type="entry name" value="EVH1_Ena_VASP-like"/>
    <property type="match status" value="1"/>
</dbReference>
<dbReference type="SUPFAM" id="SSF50729">
    <property type="entry name" value="PH domain-like"/>
    <property type="match status" value="1"/>
</dbReference>
<organism evidence="43 44">
    <name type="scientific">Scophthalmus maximus</name>
    <name type="common">Turbot</name>
    <name type="synonym">Psetta maxima</name>
    <dbReference type="NCBI Taxonomy" id="52904"/>
    <lineage>
        <taxon>Eukaryota</taxon>
        <taxon>Metazoa</taxon>
        <taxon>Chordata</taxon>
        <taxon>Craniata</taxon>
        <taxon>Vertebrata</taxon>
        <taxon>Euteleostomi</taxon>
        <taxon>Actinopterygii</taxon>
        <taxon>Neopterygii</taxon>
        <taxon>Teleostei</taxon>
        <taxon>Neoteleostei</taxon>
        <taxon>Acanthomorphata</taxon>
        <taxon>Carangaria</taxon>
        <taxon>Pleuronectiformes</taxon>
        <taxon>Pleuronectoidei</taxon>
        <taxon>Scophthalmidae</taxon>
        <taxon>Scophthalmus</taxon>
    </lineage>
</organism>
<dbReference type="Gene3D" id="1.20.5.1160">
    <property type="entry name" value="Vasodilator-stimulated phosphoprotein"/>
    <property type="match status" value="1"/>
</dbReference>
<dbReference type="FunFam" id="2.30.29.30:FF:000047">
    <property type="entry name" value="vasodilator-stimulated phosphoprotein isoform X2"/>
    <property type="match status" value="1"/>
</dbReference>
<evidence type="ECO:0000256" key="25">
    <source>
        <dbReference type="ARBA" id="ARBA00023166"/>
    </source>
</evidence>
<evidence type="ECO:0000256" key="24">
    <source>
        <dbReference type="ARBA" id="ARBA00023136"/>
    </source>
</evidence>
<keyword evidence="18 40" id="KW-1133">Transmembrane helix</keyword>
<dbReference type="SUPFAM" id="SSF63748">
    <property type="entry name" value="Tudor/PWWP/MBT"/>
    <property type="match status" value="1"/>
</dbReference>
<evidence type="ECO:0000256" key="41">
    <source>
        <dbReference type="SAM" id="MobiDB-lite"/>
    </source>
</evidence>
<feature type="transmembrane region" description="Helical" evidence="40">
    <location>
        <begin position="1005"/>
        <end position="1024"/>
    </location>
</feature>
<keyword evidence="19 40" id="KW-0560">Oxidoreductase</keyword>
<keyword evidence="23" id="KW-0238">DNA-binding</keyword>
<name>A0A6A4RSE6_SCOMX</name>
<keyword evidence="16 40" id="KW-0256">Endoplasmic reticulum</keyword>
<feature type="transmembrane region" description="Helical" evidence="40">
    <location>
        <begin position="1045"/>
        <end position="1066"/>
    </location>
</feature>
<keyword evidence="17 40" id="KW-0752">Steroid biosynthesis</keyword>
<evidence type="ECO:0000256" key="34">
    <source>
        <dbReference type="ARBA" id="ARBA00030798"/>
    </source>
</evidence>
<feature type="compositionally biased region" description="Basic and acidic residues" evidence="41">
    <location>
        <begin position="629"/>
        <end position="638"/>
    </location>
</feature>
<feature type="region of interest" description="Disordered" evidence="41">
    <location>
        <begin position="101"/>
        <end position="234"/>
    </location>
</feature>
<keyword evidence="11 40" id="KW-0444">Lipid biosynthesis</keyword>
<proteinExistence type="inferred from homology"/>
<dbReference type="GO" id="GO:0005829">
    <property type="term" value="C:cytosol"/>
    <property type="evidence" value="ECO:0007669"/>
    <property type="project" value="UniProtKB-ARBA"/>
</dbReference>
<dbReference type="GO" id="GO:0003779">
    <property type="term" value="F:actin binding"/>
    <property type="evidence" value="ECO:0007669"/>
    <property type="project" value="UniProtKB-KW"/>
</dbReference>
<dbReference type="GO" id="GO:0030027">
    <property type="term" value="C:lamellipodium"/>
    <property type="evidence" value="ECO:0007669"/>
    <property type="project" value="UniProtKB-SubCell"/>
</dbReference>
<dbReference type="UniPathway" id="UPA00063"/>
<evidence type="ECO:0000259" key="42">
    <source>
        <dbReference type="PROSITE" id="PS50229"/>
    </source>
</evidence>
<feature type="region of interest" description="Disordered" evidence="41">
    <location>
        <begin position="248"/>
        <end position="272"/>
    </location>
</feature>
<evidence type="ECO:0000256" key="36">
    <source>
        <dbReference type="ARBA" id="ARBA00032210"/>
    </source>
</evidence>
<feature type="transmembrane region" description="Helical" evidence="40">
    <location>
        <begin position="1078"/>
        <end position="1104"/>
    </location>
</feature>
<evidence type="ECO:0000256" key="26">
    <source>
        <dbReference type="ARBA" id="ARBA00023170"/>
    </source>
</evidence>
<dbReference type="GO" id="GO:0030175">
    <property type="term" value="C:filopodium"/>
    <property type="evidence" value="ECO:0007669"/>
    <property type="project" value="UniProtKB-SubCell"/>
</dbReference>
<evidence type="ECO:0000256" key="22">
    <source>
        <dbReference type="ARBA" id="ARBA00023098"/>
    </source>
</evidence>
<dbReference type="InterPro" id="IPR011993">
    <property type="entry name" value="PH-like_dom_sf"/>
</dbReference>
<dbReference type="Pfam" id="PF00568">
    <property type="entry name" value="WH1"/>
    <property type="match status" value="1"/>
</dbReference>
<comment type="pathway">
    <text evidence="5 40">Steroid biosynthesis; cholesterol biosynthesis.</text>
</comment>
<feature type="transmembrane region" description="Helical" evidence="40">
    <location>
        <begin position="735"/>
        <end position="755"/>
    </location>
</feature>
<feature type="domain" description="WH1" evidence="42">
    <location>
        <begin position="1"/>
        <end position="98"/>
    </location>
</feature>
<comment type="catalytic activity">
    <reaction evidence="39">
        <text>4,4-dimethyl-5alpha-cholesta-8,24-dien-3beta-ol + NADP(+) = 4,4-dimethyl-5alpha-cholesta-8,14,24-trien-3beta-ol + NADPH + H(+)</text>
        <dbReference type="Rhea" id="RHEA:18561"/>
        <dbReference type="ChEBI" id="CHEBI:15378"/>
        <dbReference type="ChEBI" id="CHEBI:17813"/>
        <dbReference type="ChEBI" id="CHEBI:18364"/>
        <dbReference type="ChEBI" id="CHEBI:57783"/>
        <dbReference type="ChEBI" id="CHEBI:58349"/>
        <dbReference type="EC" id="1.3.1.70"/>
    </reaction>
</comment>
<keyword evidence="14 40" id="KW-0812">Transmembrane</keyword>
<dbReference type="InterPro" id="IPR002999">
    <property type="entry name" value="Tudor"/>
</dbReference>
<feature type="compositionally biased region" description="Basic and acidic residues" evidence="41">
    <location>
        <begin position="648"/>
        <end position="664"/>
    </location>
</feature>
<dbReference type="Pfam" id="PF09465">
    <property type="entry name" value="LBR_tudor"/>
    <property type="match status" value="1"/>
</dbReference>
<dbReference type="EC" id="1.3.1.70" evidence="8"/>
<evidence type="ECO:0000256" key="6">
    <source>
        <dbReference type="ARBA" id="ARBA00005402"/>
    </source>
</evidence>
<evidence type="ECO:0000256" key="38">
    <source>
        <dbReference type="ARBA" id="ARBA00048712"/>
    </source>
</evidence>
<evidence type="ECO:0000256" key="5">
    <source>
        <dbReference type="ARBA" id="ARBA00004770"/>
    </source>
</evidence>
<keyword evidence="30" id="KW-0539">Nucleus</keyword>
<keyword evidence="10" id="KW-0963">Cytoplasm</keyword>
<comment type="catalytic activity">
    <reaction evidence="37">
        <text>4,4-dimethyl-8,14-cholestadien-3beta-ol + NADPH + H(+) = 4,4-dimethyl-5alpha-cholest-8-en-3beta-ol + NADP(+)</text>
        <dbReference type="Rhea" id="RHEA:46812"/>
        <dbReference type="ChEBI" id="CHEBI:15378"/>
        <dbReference type="ChEBI" id="CHEBI:57783"/>
        <dbReference type="ChEBI" id="CHEBI:58349"/>
        <dbReference type="ChEBI" id="CHEBI:78904"/>
        <dbReference type="ChEBI" id="CHEBI:87044"/>
    </reaction>
</comment>
<dbReference type="Gene3D" id="1.20.120.1630">
    <property type="match status" value="1"/>
</dbReference>
<reference evidence="43 44" key="1">
    <citation type="submission" date="2019-06" db="EMBL/GenBank/DDBJ databases">
        <title>Draft genomes of female and male turbot (Scophthalmus maximus).</title>
        <authorList>
            <person name="Xu H."/>
            <person name="Xu X.-W."/>
            <person name="Shao C."/>
            <person name="Chen S."/>
        </authorList>
    </citation>
    <scope>NUCLEOTIDE SEQUENCE [LARGE SCALE GENOMIC DNA]</scope>
    <source>
        <strain evidence="43">Ysfricsl-2016a</strain>
        <tissue evidence="43">Blood</tissue>
    </source>
</reference>
<dbReference type="InterPro" id="IPR000697">
    <property type="entry name" value="WH1/EVH1_dom"/>
</dbReference>
<dbReference type="InterPro" id="IPR038023">
    <property type="entry name" value="VASP_sf"/>
</dbReference>
<evidence type="ECO:0000256" key="13">
    <source>
        <dbReference type="ARBA" id="ARBA00022553"/>
    </source>
</evidence>
<dbReference type="PROSITE" id="PS50229">
    <property type="entry name" value="WH1"/>
    <property type="match status" value="1"/>
</dbReference>
<dbReference type="GO" id="GO:0017124">
    <property type="term" value="F:SH3 domain binding"/>
    <property type="evidence" value="ECO:0007669"/>
    <property type="project" value="UniProtKB-KW"/>
</dbReference>